<proteinExistence type="predicted"/>
<keyword evidence="1" id="KW-0808">Transferase</keyword>
<evidence type="ECO:0000313" key="1">
    <source>
        <dbReference type="EMBL" id="PFG18381.1"/>
    </source>
</evidence>
<name>A0A2A9CW71_9ACTN</name>
<reference evidence="1 2" key="1">
    <citation type="submission" date="2017-10" db="EMBL/GenBank/DDBJ databases">
        <title>Sequencing the genomes of 1000 actinobacteria strains.</title>
        <authorList>
            <person name="Klenk H.-P."/>
        </authorList>
    </citation>
    <scope>NUCLEOTIDE SEQUENCE [LARGE SCALE GENOMIC DNA]</scope>
    <source>
        <strain evidence="1 2">DSM 15597</strain>
    </source>
</reference>
<protein>
    <submittedName>
        <fullName evidence="1">Thiopurine S-methyltransferase</fullName>
    </submittedName>
</protein>
<dbReference type="Gene3D" id="3.40.50.150">
    <property type="entry name" value="Vaccinia Virus protein VP39"/>
    <property type="match status" value="1"/>
</dbReference>
<organism evidence="1 2">
    <name type="scientific">Propionicimonas paludicola</name>
    <dbReference type="NCBI Taxonomy" id="185243"/>
    <lineage>
        <taxon>Bacteria</taxon>
        <taxon>Bacillati</taxon>
        <taxon>Actinomycetota</taxon>
        <taxon>Actinomycetes</taxon>
        <taxon>Propionibacteriales</taxon>
        <taxon>Nocardioidaceae</taxon>
        <taxon>Propionicimonas</taxon>
    </lineage>
</organism>
<comment type="caution">
    <text evidence="1">The sequence shown here is derived from an EMBL/GenBank/DDBJ whole genome shotgun (WGS) entry which is preliminary data.</text>
</comment>
<evidence type="ECO:0000313" key="2">
    <source>
        <dbReference type="Proteomes" id="UP000226079"/>
    </source>
</evidence>
<keyword evidence="2" id="KW-1185">Reference proteome</keyword>
<keyword evidence="1" id="KW-0489">Methyltransferase</keyword>
<dbReference type="SUPFAM" id="SSF53335">
    <property type="entry name" value="S-adenosyl-L-methionine-dependent methyltransferases"/>
    <property type="match status" value="1"/>
</dbReference>
<dbReference type="InterPro" id="IPR029063">
    <property type="entry name" value="SAM-dependent_MTases_sf"/>
</dbReference>
<dbReference type="GO" id="GO:0008168">
    <property type="term" value="F:methyltransferase activity"/>
    <property type="evidence" value="ECO:0007669"/>
    <property type="project" value="UniProtKB-KW"/>
</dbReference>
<dbReference type="GO" id="GO:0032259">
    <property type="term" value="P:methylation"/>
    <property type="evidence" value="ECO:0007669"/>
    <property type="project" value="UniProtKB-KW"/>
</dbReference>
<sequence>MPDTVGWLQHDAAAGGTPGVSSLAATASSRLRPGRALVPVSGDAADALWLAGRGWQVTAVSADVVTVSRIAAQAALFNAPVEAITADLLDYRPEPAGYRLILVGDLELAWPQLRRLLTRLVPGLAPDGHLAVLGPDTRNLEVGFGGPANPELLTSSDQLVDLLTGLELQVIRSEVVRRESAADGGHRYWLDHLIEAVRPIEL</sequence>
<dbReference type="RefSeq" id="WP_098461743.1">
    <property type="nucleotide sequence ID" value="NZ_PDJC01000001.1"/>
</dbReference>
<dbReference type="EMBL" id="PDJC01000001">
    <property type="protein sequence ID" value="PFG18381.1"/>
    <property type="molecule type" value="Genomic_DNA"/>
</dbReference>
<gene>
    <name evidence="1" type="ORF">ATK74_2967</name>
</gene>
<accession>A0A2A9CW71</accession>
<dbReference type="OrthoDB" id="9786503at2"/>
<dbReference type="Proteomes" id="UP000226079">
    <property type="component" value="Unassembled WGS sequence"/>
</dbReference>
<dbReference type="AlphaFoldDB" id="A0A2A9CW71"/>